<dbReference type="InterPro" id="IPR002938">
    <property type="entry name" value="FAD-bd"/>
</dbReference>
<feature type="domain" description="FAD-binding" evidence="5">
    <location>
        <begin position="6"/>
        <end position="341"/>
    </location>
</feature>
<gene>
    <name evidence="6" type="ORF">FHS36_003163</name>
</gene>
<evidence type="ECO:0000313" key="7">
    <source>
        <dbReference type="Proteomes" id="UP000528608"/>
    </source>
</evidence>
<dbReference type="Gene3D" id="3.50.50.60">
    <property type="entry name" value="FAD/NAD(P)-binding domain"/>
    <property type="match status" value="1"/>
</dbReference>
<accession>A0A7W8BE00</accession>
<sequence length="623" mass="66098">MPEAQAPVLVVGAGPVGLVVACELLQQGVPVRVVDANRHHSLHSRAISVWPRVLEVLRRIDVADALVERGHRVNGVGYYSSGRLLGTARLDRLADTPYPFGLMLAQSRTEEVLEKRLAELGGTVERGVRLTGLRRLPDRCAVTLEHEDGAAEETEVPWLVGADGAHSTTRKLLGIAFEGDQPDVSFAIADAYVDGDLSDRLLGYCYSPRGSLALGPLGDDVFRLAVSVPHPEDDTPPPLALFQEVLDERAPGHGVVRGLKWSTTFRVRVRTAARFSAGRCFLAGDAAHVMSPAGGQGMNTGLQDAVNLGWKLAGVARGRLDPAALDSYDAERREAAHRVTATTGRQTRWGFVSQRAQIAARDAALRGADRTGLVQRALAPIVAQTDTHYGPAPSPTELAKELARGTGARPGARVPVLLGAVGSTVRAERVRAEATQAERTQAEGAQAEGIRAEEVRAEGIQAEAAPTEETLPERDFTEAPPADGGSTDGTFPDGGFPNGGPTDGGPTDEAFPDGGPTDEAFPDGGFTDEGWVAAERDAFTVLLRWDPAGSAAHRSEAVARLRADAPPETRWTDLSAAPDGVLTRLLGPAPVAAVVRPDGHLFRRVRPEDVPAALRAARALPHF</sequence>
<dbReference type="PANTHER" id="PTHR43004:SF19">
    <property type="entry name" value="BINDING MONOOXYGENASE, PUTATIVE (JCVI)-RELATED"/>
    <property type="match status" value="1"/>
</dbReference>
<dbReference type="Gene3D" id="3.30.70.2450">
    <property type="match status" value="1"/>
</dbReference>
<proteinExistence type="predicted"/>
<dbReference type="InterPro" id="IPR050641">
    <property type="entry name" value="RIFMO-like"/>
</dbReference>
<dbReference type="InterPro" id="IPR036188">
    <property type="entry name" value="FAD/NAD-bd_sf"/>
</dbReference>
<evidence type="ECO:0000256" key="4">
    <source>
        <dbReference type="SAM" id="MobiDB-lite"/>
    </source>
</evidence>
<name>A0A7W8BE00_STREU</name>
<dbReference type="PANTHER" id="PTHR43004">
    <property type="entry name" value="TRK SYSTEM POTASSIUM UPTAKE PROTEIN"/>
    <property type="match status" value="1"/>
</dbReference>
<comment type="cofactor">
    <cofactor evidence="1">
        <name>FAD</name>
        <dbReference type="ChEBI" id="CHEBI:57692"/>
    </cofactor>
</comment>
<evidence type="ECO:0000256" key="1">
    <source>
        <dbReference type="ARBA" id="ARBA00001974"/>
    </source>
</evidence>
<dbReference type="OrthoDB" id="8670884at2"/>
<comment type="caution">
    <text evidence="6">The sequence shown here is derived from an EMBL/GenBank/DDBJ whole genome shotgun (WGS) entry which is preliminary data.</text>
</comment>
<dbReference type="AlphaFoldDB" id="A0A7W8BE00"/>
<organism evidence="6 7">
    <name type="scientific">Streptomyces eurocidicus</name>
    <name type="common">Streptoverticillium eurocidicus</name>
    <dbReference type="NCBI Taxonomy" id="66423"/>
    <lineage>
        <taxon>Bacteria</taxon>
        <taxon>Bacillati</taxon>
        <taxon>Actinomycetota</taxon>
        <taxon>Actinomycetes</taxon>
        <taxon>Kitasatosporales</taxon>
        <taxon>Streptomycetaceae</taxon>
        <taxon>Streptomyces</taxon>
    </lineage>
</organism>
<dbReference type="Proteomes" id="UP000528608">
    <property type="component" value="Unassembled WGS sequence"/>
</dbReference>
<keyword evidence="2" id="KW-0285">Flavoprotein</keyword>
<dbReference type="RefSeq" id="WP_102918409.1">
    <property type="nucleotide sequence ID" value="NZ_JACHJF010000009.1"/>
</dbReference>
<dbReference type="Pfam" id="PF01494">
    <property type="entry name" value="FAD_binding_3"/>
    <property type="match status" value="1"/>
</dbReference>
<dbReference type="EMBL" id="JACHJF010000009">
    <property type="protein sequence ID" value="MBB5119729.1"/>
    <property type="molecule type" value="Genomic_DNA"/>
</dbReference>
<evidence type="ECO:0000259" key="5">
    <source>
        <dbReference type="Pfam" id="PF01494"/>
    </source>
</evidence>
<evidence type="ECO:0000256" key="3">
    <source>
        <dbReference type="ARBA" id="ARBA00022827"/>
    </source>
</evidence>
<dbReference type="GO" id="GO:0071949">
    <property type="term" value="F:FAD binding"/>
    <property type="evidence" value="ECO:0007669"/>
    <property type="project" value="InterPro"/>
</dbReference>
<dbReference type="SUPFAM" id="SSF51905">
    <property type="entry name" value="FAD/NAD(P)-binding domain"/>
    <property type="match status" value="1"/>
</dbReference>
<dbReference type="PRINTS" id="PR00420">
    <property type="entry name" value="RNGMNOXGNASE"/>
</dbReference>
<reference evidence="6 7" key="1">
    <citation type="submission" date="2020-08" db="EMBL/GenBank/DDBJ databases">
        <title>Genomic Encyclopedia of Type Strains, Phase III (KMG-III): the genomes of soil and plant-associated and newly described type strains.</title>
        <authorList>
            <person name="Whitman W."/>
        </authorList>
    </citation>
    <scope>NUCLEOTIDE SEQUENCE [LARGE SCALE GENOMIC DNA]</scope>
    <source>
        <strain evidence="6 7">CECT 3259</strain>
    </source>
</reference>
<feature type="compositionally biased region" description="Low complexity" evidence="4">
    <location>
        <begin position="433"/>
        <end position="449"/>
    </location>
</feature>
<feature type="region of interest" description="Disordered" evidence="4">
    <location>
        <begin position="432"/>
        <end position="528"/>
    </location>
</feature>
<protein>
    <submittedName>
        <fullName evidence="6">2-polyprenyl-6-methoxyphenol hydroxylase-like FAD-dependent oxidoreductase</fullName>
    </submittedName>
</protein>
<dbReference type="GO" id="GO:0016709">
    <property type="term" value="F:oxidoreductase activity, acting on paired donors, with incorporation or reduction of molecular oxygen, NAD(P)H as one donor, and incorporation of one atom of oxygen"/>
    <property type="evidence" value="ECO:0007669"/>
    <property type="project" value="UniProtKB-ARBA"/>
</dbReference>
<evidence type="ECO:0000256" key="2">
    <source>
        <dbReference type="ARBA" id="ARBA00022630"/>
    </source>
</evidence>
<keyword evidence="3" id="KW-0274">FAD</keyword>
<evidence type="ECO:0000313" key="6">
    <source>
        <dbReference type="EMBL" id="MBB5119729.1"/>
    </source>
</evidence>